<protein>
    <submittedName>
        <fullName evidence="1">Uncharacterized protein</fullName>
    </submittedName>
</protein>
<reference evidence="1 2" key="1">
    <citation type="submission" date="2018-05" db="EMBL/GenBank/DDBJ databases">
        <title>Freshwater and sediment microbial communities from various areas in North America, analyzing microbe dynamics in response to fracking.</title>
        <authorList>
            <person name="Lamendella R."/>
        </authorList>
    </citation>
    <scope>NUCLEOTIDE SEQUENCE [LARGE SCALE GENOMIC DNA]</scope>
    <source>
        <strain evidence="1 2">15_TX</strain>
    </source>
</reference>
<gene>
    <name evidence="1" type="ORF">DFO73_103445</name>
</gene>
<dbReference type="AlphaFoldDB" id="A0A2V3A1F1"/>
<accession>A0A2V3A1F1</accession>
<dbReference type="RefSeq" id="WP_258309346.1">
    <property type="nucleotide sequence ID" value="NZ_QGTW01000003.1"/>
</dbReference>
<dbReference type="Proteomes" id="UP000247150">
    <property type="component" value="Unassembled WGS sequence"/>
</dbReference>
<name>A0A2V3A1F1_9BACI</name>
<sequence length="71" mass="7816">MYALTQFSTLNSIQSRKPSLRLNAKDVLLKYIVPILEEALEKIVETHILDSLLKDLNSIVGISSATCIEGG</sequence>
<comment type="caution">
    <text evidence="1">The sequence shown here is derived from an EMBL/GenBank/DDBJ whole genome shotgun (WGS) entry which is preliminary data.</text>
</comment>
<proteinExistence type="predicted"/>
<evidence type="ECO:0000313" key="2">
    <source>
        <dbReference type="Proteomes" id="UP000247150"/>
    </source>
</evidence>
<organism evidence="1 2">
    <name type="scientific">Cytobacillus oceanisediminis</name>
    <dbReference type="NCBI Taxonomy" id="665099"/>
    <lineage>
        <taxon>Bacteria</taxon>
        <taxon>Bacillati</taxon>
        <taxon>Bacillota</taxon>
        <taxon>Bacilli</taxon>
        <taxon>Bacillales</taxon>
        <taxon>Bacillaceae</taxon>
        <taxon>Cytobacillus</taxon>
    </lineage>
</organism>
<dbReference type="EMBL" id="QGTW01000003">
    <property type="protein sequence ID" value="PWW30552.1"/>
    <property type="molecule type" value="Genomic_DNA"/>
</dbReference>
<evidence type="ECO:0000313" key="1">
    <source>
        <dbReference type="EMBL" id="PWW30552.1"/>
    </source>
</evidence>